<dbReference type="GO" id="GO:0016020">
    <property type="term" value="C:membrane"/>
    <property type="evidence" value="ECO:0007669"/>
    <property type="project" value="InterPro"/>
</dbReference>
<protein>
    <recommendedName>
        <fullName evidence="2">Prepilin type IV endopeptidase peptidase domain-containing protein</fullName>
    </recommendedName>
</protein>
<dbReference type="AlphaFoldDB" id="A0A7C4BAP6"/>
<reference evidence="3" key="1">
    <citation type="journal article" date="2020" name="mSystems">
        <title>Genome- and Community-Level Interaction Insights into Carbon Utilization and Element Cycling Functions of Hydrothermarchaeota in Hydrothermal Sediment.</title>
        <authorList>
            <person name="Zhou Z."/>
            <person name="Liu Y."/>
            <person name="Xu W."/>
            <person name="Pan J."/>
            <person name="Luo Z.H."/>
            <person name="Li M."/>
        </authorList>
    </citation>
    <scope>NUCLEOTIDE SEQUENCE [LARGE SCALE GENOMIC DNA]</scope>
    <source>
        <strain evidence="3">SpSt-735</strain>
    </source>
</reference>
<dbReference type="GO" id="GO:0004190">
    <property type="term" value="F:aspartic-type endopeptidase activity"/>
    <property type="evidence" value="ECO:0007669"/>
    <property type="project" value="InterPro"/>
</dbReference>
<comment type="caution">
    <text evidence="3">The sequence shown here is derived from an EMBL/GenBank/DDBJ whole genome shotgun (WGS) entry which is preliminary data.</text>
</comment>
<evidence type="ECO:0000259" key="2">
    <source>
        <dbReference type="Pfam" id="PF01478"/>
    </source>
</evidence>
<feature type="domain" description="Prepilin type IV endopeptidase peptidase" evidence="2">
    <location>
        <begin position="18"/>
        <end position="129"/>
    </location>
</feature>
<dbReference type="Pfam" id="PF01478">
    <property type="entry name" value="Peptidase_A24"/>
    <property type="match status" value="1"/>
</dbReference>
<feature type="transmembrane region" description="Helical" evidence="1">
    <location>
        <begin position="68"/>
        <end position="86"/>
    </location>
</feature>
<feature type="transmembrane region" description="Helical" evidence="1">
    <location>
        <begin position="40"/>
        <end position="56"/>
    </location>
</feature>
<keyword evidence="1" id="KW-1133">Transmembrane helix</keyword>
<evidence type="ECO:0000256" key="1">
    <source>
        <dbReference type="SAM" id="Phobius"/>
    </source>
</evidence>
<dbReference type="EMBL" id="DTFI01000186">
    <property type="protein sequence ID" value="HGI44077.1"/>
    <property type="molecule type" value="Genomic_DNA"/>
</dbReference>
<name>A0A7C4BAP6_THEPE</name>
<evidence type="ECO:0000313" key="3">
    <source>
        <dbReference type="EMBL" id="HGI44077.1"/>
    </source>
</evidence>
<dbReference type="InterPro" id="IPR000045">
    <property type="entry name" value="Prepilin_IV_endopep_pep"/>
</dbReference>
<feature type="transmembrane region" description="Helical" evidence="1">
    <location>
        <begin position="106"/>
        <end position="131"/>
    </location>
</feature>
<sequence length="230" mass="24988">MPSTVFVEQLLDCVRRLALLAALIAAGVSDYRTREVDDKIWLAGGLAAAPPLLYLYAKGFYAPELHLFSLLLALLVALLIQLARLAGEADAVALVFIGLFEPPTRVAPLCLMPPATAVVAAGVLALLYTLWNAAENVRRGALEALEGQSLPVKIAALLTMRYVTREEYLAKQHMYTPSSGERGEPLLSIAVKQLENLPRAERFWASVLLPYVTLLAAGLLIYNLLCFLTG</sequence>
<keyword evidence="1" id="KW-0812">Transmembrane</keyword>
<feature type="transmembrane region" description="Helical" evidence="1">
    <location>
        <begin position="203"/>
        <end position="225"/>
    </location>
</feature>
<dbReference type="Gene3D" id="1.20.120.1220">
    <property type="match status" value="1"/>
</dbReference>
<gene>
    <name evidence="3" type="ORF">ENV17_06815</name>
</gene>
<accession>A0A7C4BAP6</accession>
<proteinExistence type="predicted"/>
<organism evidence="3">
    <name type="scientific">Thermofilum pendens</name>
    <dbReference type="NCBI Taxonomy" id="2269"/>
    <lineage>
        <taxon>Archaea</taxon>
        <taxon>Thermoproteota</taxon>
        <taxon>Thermoprotei</taxon>
        <taxon>Thermofilales</taxon>
        <taxon>Thermofilaceae</taxon>
        <taxon>Thermofilum</taxon>
    </lineage>
</organism>
<keyword evidence="1" id="KW-0472">Membrane</keyword>